<organism evidence="1">
    <name type="scientific">Anguilla anguilla</name>
    <name type="common">European freshwater eel</name>
    <name type="synonym">Muraena anguilla</name>
    <dbReference type="NCBI Taxonomy" id="7936"/>
    <lineage>
        <taxon>Eukaryota</taxon>
        <taxon>Metazoa</taxon>
        <taxon>Chordata</taxon>
        <taxon>Craniata</taxon>
        <taxon>Vertebrata</taxon>
        <taxon>Euteleostomi</taxon>
        <taxon>Actinopterygii</taxon>
        <taxon>Neopterygii</taxon>
        <taxon>Teleostei</taxon>
        <taxon>Anguilliformes</taxon>
        <taxon>Anguillidae</taxon>
        <taxon>Anguilla</taxon>
    </lineage>
</organism>
<reference evidence="1" key="1">
    <citation type="submission" date="2014-11" db="EMBL/GenBank/DDBJ databases">
        <authorList>
            <person name="Amaro Gonzalez C."/>
        </authorList>
    </citation>
    <scope>NUCLEOTIDE SEQUENCE</scope>
</reference>
<accession>A0A0E9PX92</accession>
<evidence type="ECO:0000313" key="1">
    <source>
        <dbReference type="EMBL" id="JAH09119.1"/>
    </source>
</evidence>
<dbReference type="AlphaFoldDB" id="A0A0E9PX92"/>
<reference evidence="1" key="2">
    <citation type="journal article" date="2015" name="Fish Shellfish Immunol.">
        <title>Early steps in the European eel (Anguilla anguilla)-Vibrio vulnificus interaction in the gills: Role of the RtxA13 toxin.</title>
        <authorList>
            <person name="Callol A."/>
            <person name="Pajuelo D."/>
            <person name="Ebbesson L."/>
            <person name="Teles M."/>
            <person name="MacKenzie S."/>
            <person name="Amaro C."/>
        </authorList>
    </citation>
    <scope>NUCLEOTIDE SEQUENCE</scope>
</reference>
<sequence length="61" mass="7238">MEETQGSYFTKLDKSMVRDQHSQINCYCREHCLLTYVCVFTYKAVGERHEFPHFTLSCVNL</sequence>
<protein>
    <submittedName>
        <fullName evidence="1">Uncharacterized protein</fullName>
    </submittedName>
</protein>
<name>A0A0E9PX92_ANGAN</name>
<proteinExistence type="predicted"/>
<dbReference type="EMBL" id="GBXM01099458">
    <property type="protein sequence ID" value="JAH09119.1"/>
    <property type="molecule type" value="Transcribed_RNA"/>
</dbReference>